<reference evidence="9" key="1">
    <citation type="journal article" date="2021" name="PeerJ">
        <title>Extensive microbial diversity within the chicken gut microbiome revealed by metagenomics and culture.</title>
        <authorList>
            <person name="Gilroy R."/>
            <person name="Ravi A."/>
            <person name="Getino M."/>
            <person name="Pursley I."/>
            <person name="Horton D.L."/>
            <person name="Alikhan N.F."/>
            <person name="Baker D."/>
            <person name="Gharbi K."/>
            <person name="Hall N."/>
            <person name="Watson M."/>
            <person name="Adriaenssens E.M."/>
            <person name="Foster-Nyarko E."/>
            <person name="Jarju S."/>
            <person name="Secka A."/>
            <person name="Antonio M."/>
            <person name="Oren A."/>
            <person name="Chaudhuri R.R."/>
            <person name="La Ragione R."/>
            <person name="Hildebrand F."/>
            <person name="Pallen M.J."/>
        </authorList>
    </citation>
    <scope>NUCLEOTIDE SEQUENCE</scope>
    <source>
        <strain evidence="9">ChiHjej8B7-3636</strain>
    </source>
</reference>
<evidence type="ECO:0000256" key="4">
    <source>
        <dbReference type="ARBA" id="ARBA00023110"/>
    </source>
</evidence>
<dbReference type="PANTHER" id="PTHR43811">
    <property type="entry name" value="FKBP-TYPE PEPTIDYL-PROLYL CIS-TRANS ISOMERASE FKPA"/>
    <property type="match status" value="1"/>
</dbReference>
<name>A0A9D2KHI2_9MICO</name>
<organism evidence="9 10">
    <name type="scientific">Candidatus Microbacterium stercoravium</name>
    <dbReference type="NCBI Taxonomy" id="2838697"/>
    <lineage>
        <taxon>Bacteria</taxon>
        <taxon>Bacillati</taxon>
        <taxon>Actinomycetota</taxon>
        <taxon>Actinomycetes</taxon>
        <taxon>Micrococcales</taxon>
        <taxon>Microbacteriaceae</taxon>
        <taxon>Microbacterium</taxon>
    </lineage>
</organism>
<feature type="domain" description="PPIase FKBP-type" evidence="8">
    <location>
        <begin position="235"/>
        <end position="322"/>
    </location>
</feature>
<sequence length="326" mass="33582">MRQRSIAALSAAALSVLVLAGCSSDSEPSADDATPSAEATEAAADLCDSAAPGGDDIDAVEVSGEFGSEAKVSFDAPLELSEIERSVITEGSGDELEAGEYITYAATVYDAESGEKVGSEGYDELSALPASVEANNIFGMALGCATPGTRVAFTFPGQTAQDGTTVASQVYVLDFFDRAETQAWGEPQDAPDGFPDVQLGEDGEPTVTIPDGLEVPKETEVATLLKGDGETVTEGDTVFLQYKGVKASDGEEFDSSWSRGAPTALPAAAGSVIEGFAKAMIGQEVGSQVIAVIPKAEAYGTAEGHELQDEDLIFVVDILGTMHAAE</sequence>
<evidence type="ECO:0000256" key="5">
    <source>
        <dbReference type="ARBA" id="ARBA00023235"/>
    </source>
</evidence>
<dbReference type="Pfam" id="PF00254">
    <property type="entry name" value="FKBP_C"/>
    <property type="match status" value="1"/>
</dbReference>
<keyword evidence="5 6" id="KW-0413">Isomerase</keyword>
<dbReference type="PANTHER" id="PTHR43811:SF19">
    <property type="entry name" value="39 KDA FK506-BINDING NUCLEAR PROTEIN"/>
    <property type="match status" value="1"/>
</dbReference>
<dbReference type="InterPro" id="IPR001179">
    <property type="entry name" value="PPIase_FKBP_dom"/>
</dbReference>
<dbReference type="EC" id="5.2.1.8" evidence="3 6"/>
<evidence type="ECO:0000256" key="6">
    <source>
        <dbReference type="PROSITE-ProRule" id="PRU00277"/>
    </source>
</evidence>
<evidence type="ECO:0000256" key="7">
    <source>
        <dbReference type="SAM" id="SignalP"/>
    </source>
</evidence>
<evidence type="ECO:0000313" key="9">
    <source>
        <dbReference type="EMBL" id="HJA03288.1"/>
    </source>
</evidence>
<keyword evidence="7" id="KW-0732">Signal</keyword>
<gene>
    <name evidence="9" type="ORF">H9800_00300</name>
</gene>
<dbReference type="InterPro" id="IPR046357">
    <property type="entry name" value="PPIase_dom_sf"/>
</dbReference>
<dbReference type="Gene3D" id="3.10.50.40">
    <property type="match status" value="1"/>
</dbReference>
<reference evidence="9" key="2">
    <citation type="submission" date="2021-04" db="EMBL/GenBank/DDBJ databases">
        <authorList>
            <person name="Gilroy R."/>
        </authorList>
    </citation>
    <scope>NUCLEOTIDE SEQUENCE</scope>
    <source>
        <strain evidence="9">ChiHjej8B7-3636</strain>
    </source>
</reference>
<evidence type="ECO:0000259" key="8">
    <source>
        <dbReference type="PROSITE" id="PS50059"/>
    </source>
</evidence>
<feature type="chain" id="PRO_5038427896" description="peptidylprolyl isomerase" evidence="7">
    <location>
        <begin position="21"/>
        <end position="326"/>
    </location>
</feature>
<comment type="catalytic activity">
    <reaction evidence="1 6">
        <text>[protein]-peptidylproline (omega=180) = [protein]-peptidylproline (omega=0)</text>
        <dbReference type="Rhea" id="RHEA:16237"/>
        <dbReference type="Rhea" id="RHEA-COMP:10747"/>
        <dbReference type="Rhea" id="RHEA-COMP:10748"/>
        <dbReference type="ChEBI" id="CHEBI:83833"/>
        <dbReference type="ChEBI" id="CHEBI:83834"/>
        <dbReference type="EC" id="5.2.1.8"/>
    </reaction>
</comment>
<dbReference type="PROSITE" id="PS51257">
    <property type="entry name" value="PROKAR_LIPOPROTEIN"/>
    <property type="match status" value="1"/>
</dbReference>
<dbReference type="GO" id="GO:0003755">
    <property type="term" value="F:peptidyl-prolyl cis-trans isomerase activity"/>
    <property type="evidence" value="ECO:0007669"/>
    <property type="project" value="UniProtKB-KW"/>
</dbReference>
<accession>A0A9D2KHI2</accession>
<feature type="signal peptide" evidence="7">
    <location>
        <begin position="1"/>
        <end position="20"/>
    </location>
</feature>
<dbReference type="PROSITE" id="PS50059">
    <property type="entry name" value="FKBP_PPIASE"/>
    <property type="match status" value="1"/>
</dbReference>
<comment type="caution">
    <text evidence="9">The sequence shown here is derived from an EMBL/GenBank/DDBJ whole genome shotgun (WGS) entry which is preliminary data.</text>
</comment>
<comment type="similarity">
    <text evidence="2">Belongs to the FKBP-type PPIase family.</text>
</comment>
<evidence type="ECO:0000313" key="10">
    <source>
        <dbReference type="Proteomes" id="UP000824220"/>
    </source>
</evidence>
<evidence type="ECO:0000256" key="3">
    <source>
        <dbReference type="ARBA" id="ARBA00013194"/>
    </source>
</evidence>
<protein>
    <recommendedName>
        <fullName evidence="3 6">peptidylprolyl isomerase</fullName>
        <ecNumber evidence="3 6">5.2.1.8</ecNumber>
    </recommendedName>
</protein>
<keyword evidence="4 6" id="KW-0697">Rotamase</keyword>
<evidence type="ECO:0000256" key="2">
    <source>
        <dbReference type="ARBA" id="ARBA00006577"/>
    </source>
</evidence>
<proteinExistence type="inferred from homology"/>
<evidence type="ECO:0000256" key="1">
    <source>
        <dbReference type="ARBA" id="ARBA00000971"/>
    </source>
</evidence>
<dbReference type="Proteomes" id="UP000824220">
    <property type="component" value="Unassembled WGS sequence"/>
</dbReference>
<dbReference type="AlphaFoldDB" id="A0A9D2KHI2"/>
<dbReference type="SUPFAM" id="SSF54534">
    <property type="entry name" value="FKBP-like"/>
    <property type="match status" value="1"/>
</dbReference>
<dbReference type="EMBL" id="DXAM01000007">
    <property type="protein sequence ID" value="HJA03288.1"/>
    <property type="molecule type" value="Genomic_DNA"/>
</dbReference>